<evidence type="ECO:0000313" key="2">
    <source>
        <dbReference type="EMBL" id="OTF72129.1"/>
    </source>
</evidence>
<dbReference type="OrthoDB" id="6435153at2759"/>
<dbReference type="PANTHER" id="PTHR47331">
    <property type="entry name" value="PHD-TYPE DOMAIN-CONTAINING PROTEIN"/>
    <property type="match status" value="1"/>
</dbReference>
<dbReference type="Proteomes" id="UP000194236">
    <property type="component" value="Unassembled WGS sequence"/>
</dbReference>
<evidence type="ECO:0000259" key="1">
    <source>
        <dbReference type="PROSITE" id="PS50878"/>
    </source>
</evidence>
<dbReference type="AlphaFoldDB" id="A0A1Y3AUH1"/>
<evidence type="ECO:0000313" key="3">
    <source>
        <dbReference type="Proteomes" id="UP000194236"/>
    </source>
</evidence>
<reference evidence="2 3" key="1">
    <citation type="submission" date="2017-03" db="EMBL/GenBank/DDBJ databases">
        <title>Genome Survey of Euroglyphus maynei.</title>
        <authorList>
            <person name="Arlian L.G."/>
            <person name="Morgan M.S."/>
            <person name="Rider S.D."/>
        </authorList>
    </citation>
    <scope>NUCLEOTIDE SEQUENCE [LARGE SCALE GENOMIC DNA]</scope>
    <source>
        <strain evidence="2">Arlian Lab</strain>
        <tissue evidence="2">Whole body</tissue>
    </source>
</reference>
<keyword evidence="3" id="KW-1185">Reference proteome</keyword>
<dbReference type="InterPro" id="IPR043502">
    <property type="entry name" value="DNA/RNA_pol_sf"/>
</dbReference>
<comment type="caution">
    <text evidence="2">The sequence shown here is derived from an EMBL/GenBank/DDBJ whole genome shotgun (WGS) entry which is preliminary data.</text>
</comment>
<dbReference type="GO" id="GO:0071897">
    <property type="term" value="P:DNA biosynthetic process"/>
    <property type="evidence" value="ECO:0007669"/>
    <property type="project" value="UniProtKB-ARBA"/>
</dbReference>
<dbReference type="SUPFAM" id="SSF56672">
    <property type="entry name" value="DNA/RNA polymerases"/>
    <property type="match status" value="1"/>
</dbReference>
<protein>
    <recommendedName>
        <fullName evidence="1">Reverse transcriptase domain-containing protein</fullName>
    </recommendedName>
</protein>
<gene>
    <name evidence="2" type="ORF">BLA29_010526</name>
</gene>
<feature type="domain" description="Reverse transcriptase" evidence="1">
    <location>
        <begin position="1"/>
        <end position="148"/>
    </location>
</feature>
<dbReference type="PROSITE" id="PS50878">
    <property type="entry name" value="RT_POL"/>
    <property type="match status" value="1"/>
</dbReference>
<dbReference type="EMBL" id="MUJZ01057751">
    <property type="protein sequence ID" value="OTF72129.1"/>
    <property type="molecule type" value="Genomic_DNA"/>
</dbReference>
<name>A0A1Y3AUH1_EURMA</name>
<feature type="non-terminal residue" evidence="2">
    <location>
        <position position="203"/>
    </location>
</feature>
<organism evidence="2 3">
    <name type="scientific">Euroglyphus maynei</name>
    <name type="common">Mayne's house dust mite</name>
    <dbReference type="NCBI Taxonomy" id="6958"/>
    <lineage>
        <taxon>Eukaryota</taxon>
        <taxon>Metazoa</taxon>
        <taxon>Ecdysozoa</taxon>
        <taxon>Arthropoda</taxon>
        <taxon>Chelicerata</taxon>
        <taxon>Arachnida</taxon>
        <taxon>Acari</taxon>
        <taxon>Acariformes</taxon>
        <taxon>Sarcoptiformes</taxon>
        <taxon>Astigmata</taxon>
        <taxon>Psoroptidia</taxon>
        <taxon>Analgoidea</taxon>
        <taxon>Pyroglyphidae</taxon>
        <taxon>Pyroglyphinae</taxon>
        <taxon>Euroglyphus</taxon>
    </lineage>
</organism>
<accession>A0A1Y3AUH1</accession>
<sequence>MGWSTIRSILTFCMNRIGVISDIQAAFHNIEIQNELRKFIKFLWMNEHDQLMCYRFNQLPLGLSSSPFILYAEIVHHISKYKDRYPMAVNLIRYGLYVDELIFSAKDVIEVETIRRQCIEMFCDASMNLRKWRTSNNELNQRWNDGVAESKVLGMEWTNDDKLRILIPEINGDEPIPKRKLLGFLSSIYDPFGFVLNQTSLNL</sequence>
<proteinExistence type="predicted"/>
<dbReference type="InterPro" id="IPR000477">
    <property type="entry name" value="RT_dom"/>
</dbReference>